<dbReference type="InterPro" id="IPR050807">
    <property type="entry name" value="TransReg_Diox_bact_type"/>
</dbReference>
<dbReference type="PANTHER" id="PTHR46797">
    <property type="entry name" value="HTH-TYPE TRANSCRIPTIONAL REGULATOR"/>
    <property type="match status" value="1"/>
</dbReference>
<evidence type="ECO:0000313" key="4">
    <source>
        <dbReference type="EMBL" id="CUP42627.1"/>
    </source>
</evidence>
<sequence length="135" mass="15217">MELDMIGIGERIKTRRKELKLSQTDIYERCDITSGALSKIENGKTTPSVIAFYKLSQVLECDMNWLATGISSNMQKSNICKLEEELLNGFRELPEDDKEELMGLLQLKLRKVKKERDVTAKSSPSADTETGDMVG</sequence>
<dbReference type="CDD" id="cd00093">
    <property type="entry name" value="HTH_XRE"/>
    <property type="match status" value="1"/>
</dbReference>
<dbReference type="Proteomes" id="UP000095413">
    <property type="component" value="Unassembled WGS sequence"/>
</dbReference>
<organism evidence="4 5">
    <name type="scientific">Blautia obeum</name>
    <dbReference type="NCBI Taxonomy" id="40520"/>
    <lineage>
        <taxon>Bacteria</taxon>
        <taxon>Bacillati</taxon>
        <taxon>Bacillota</taxon>
        <taxon>Clostridia</taxon>
        <taxon>Lachnospirales</taxon>
        <taxon>Lachnospiraceae</taxon>
        <taxon>Blautia</taxon>
    </lineage>
</organism>
<dbReference type="Gene3D" id="1.10.260.40">
    <property type="entry name" value="lambda repressor-like DNA-binding domains"/>
    <property type="match status" value="1"/>
</dbReference>
<dbReference type="InterPro" id="IPR010982">
    <property type="entry name" value="Lambda_DNA-bd_dom_sf"/>
</dbReference>
<keyword evidence="1" id="KW-0238">DNA-binding</keyword>
<dbReference type="GO" id="GO:0003700">
    <property type="term" value="F:DNA-binding transcription factor activity"/>
    <property type="evidence" value="ECO:0007669"/>
    <property type="project" value="TreeGrafter"/>
</dbReference>
<dbReference type="PANTHER" id="PTHR46797:SF1">
    <property type="entry name" value="METHYLPHOSPHONATE SYNTHASE"/>
    <property type="match status" value="1"/>
</dbReference>
<reference evidence="4 5" key="1">
    <citation type="submission" date="2015-09" db="EMBL/GenBank/DDBJ databases">
        <authorList>
            <consortium name="Pathogen Informatics"/>
        </authorList>
    </citation>
    <scope>NUCLEOTIDE SEQUENCE [LARGE SCALE GENOMIC DNA]</scope>
    <source>
        <strain evidence="4 5">2789STDY5834921</strain>
    </source>
</reference>
<dbReference type="InterPro" id="IPR001387">
    <property type="entry name" value="Cro/C1-type_HTH"/>
</dbReference>
<gene>
    <name evidence="4" type="ORF">ERS852533_01312</name>
</gene>
<dbReference type="GO" id="GO:0003677">
    <property type="term" value="F:DNA binding"/>
    <property type="evidence" value="ECO:0007669"/>
    <property type="project" value="UniProtKB-KW"/>
</dbReference>
<accession>A0A174N703</accession>
<dbReference type="RefSeq" id="WP_009320369.1">
    <property type="nucleotide sequence ID" value="NZ_CZBA01000006.1"/>
</dbReference>
<name>A0A174N703_9FIRM</name>
<evidence type="ECO:0000256" key="1">
    <source>
        <dbReference type="ARBA" id="ARBA00023125"/>
    </source>
</evidence>
<protein>
    <submittedName>
        <fullName evidence="4">Transcriptional repressor DicA</fullName>
    </submittedName>
</protein>
<dbReference type="Pfam" id="PF01381">
    <property type="entry name" value="HTH_3"/>
    <property type="match status" value="1"/>
</dbReference>
<dbReference type="PROSITE" id="PS50943">
    <property type="entry name" value="HTH_CROC1"/>
    <property type="match status" value="1"/>
</dbReference>
<dbReference type="GO" id="GO:0005829">
    <property type="term" value="C:cytosol"/>
    <property type="evidence" value="ECO:0007669"/>
    <property type="project" value="TreeGrafter"/>
</dbReference>
<feature type="domain" description="HTH cro/C1-type" evidence="3">
    <location>
        <begin position="12"/>
        <end position="66"/>
    </location>
</feature>
<evidence type="ECO:0000259" key="3">
    <source>
        <dbReference type="PROSITE" id="PS50943"/>
    </source>
</evidence>
<evidence type="ECO:0000256" key="2">
    <source>
        <dbReference type="SAM" id="MobiDB-lite"/>
    </source>
</evidence>
<dbReference type="OrthoDB" id="1954354at2"/>
<proteinExistence type="predicted"/>
<feature type="region of interest" description="Disordered" evidence="2">
    <location>
        <begin position="114"/>
        <end position="135"/>
    </location>
</feature>
<evidence type="ECO:0000313" key="5">
    <source>
        <dbReference type="Proteomes" id="UP000095413"/>
    </source>
</evidence>
<dbReference type="EMBL" id="CZBA01000006">
    <property type="protein sequence ID" value="CUP42627.1"/>
    <property type="molecule type" value="Genomic_DNA"/>
</dbReference>
<dbReference type="AlphaFoldDB" id="A0A174N703"/>
<dbReference type="SMART" id="SM00530">
    <property type="entry name" value="HTH_XRE"/>
    <property type="match status" value="1"/>
</dbReference>
<dbReference type="SUPFAM" id="SSF47413">
    <property type="entry name" value="lambda repressor-like DNA-binding domains"/>
    <property type="match status" value="1"/>
</dbReference>